<comment type="caution">
    <text evidence="2">The sequence shown here is derived from an EMBL/GenBank/DDBJ whole genome shotgun (WGS) entry which is preliminary data.</text>
</comment>
<accession>A0AAV7NUX5</accession>
<protein>
    <submittedName>
        <fullName evidence="2">Uncharacterized protein</fullName>
    </submittedName>
</protein>
<gene>
    <name evidence="2" type="ORF">NDU88_006368</name>
</gene>
<organism evidence="2 3">
    <name type="scientific">Pleurodeles waltl</name>
    <name type="common">Iberian ribbed newt</name>
    <dbReference type="NCBI Taxonomy" id="8319"/>
    <lineage>
        <taxon>Eukaryota</taxon>
        <taxon>Metazoa</taxon>
        <taxon>Chordata</taxon>
        <taxon>Craniata</taxon>
        <taxon>Vertebrata</taxon>
        <taxon>Euteleostomi</taxon>
        <taxon>Amphibia</taxon>
        <taxon>Batrachia</taxon>
        <taxon>Caudata</taxon>
        <taxon>Salamandroidea</taxon>
        <taxon>Salamandridae</taxon>
        <taxon>Pleurodelinae</taxon>
        <taxon>Pleurodeles</taxon>
    </lineage>
</organism>
<dbReference type="Proteomes" id="UP001066276">
    <property type="component" value="Chromosome 8"/>
</dbReference>
<name>A0AAV7NUX5_PLEWA</name>
<proteinExistence type="predicted"/>
<dbReference type="AlphaFoldDB" id="A0AAV7NUX5"/>
<evidence type="ECO:0000313" key="2">
    <source>
        <dbReference type="EMBL" id="KAJ1118173.1"/>
    </source>
</evidence>
<keyword evidence="3" id="KW-1185">Reference proteome</keyword>
<evidence type="ECO:0000313" key="3">
    <source>
        <dbReference type="Proteomes" id="UP001066276"/>
    </source>
</evidence>
<reference evidence="2" key="1">
    <citation type="journal article" date="2022" name="bioRxiv">
        <title>Sequencing and chromosome-scale assembly of the giantPleurodeles waltlgenome.</title>
        <authorList>
            <person name="Brown T."/>
            <person name="Elewa A."/>
            <person name="Iarovenko S."/>
            <person name="Subramanian E."/>
            <person name="Araus A.J."/>
            <person name="Petzold A."/>
            <person name="Susuki M."/>
            <person name="Suzuki K.-i.T."/>
            <person name="Hayashi T."/>
            <person name="Toyoda A."/>
            <person name="Oliveira C."/>
            <person name="Osipova E."/>
            <person name="Leigh N.D."/>
            <person name="Simon A."/>
            <person name="Yun M.H."/>
        </authorList>
    </citation>
    <scope>NUCLEOTIDE SEQUENCE</scope>
    <source>
        <strain evidence="2">20211129_DDA</strain>
        <tissue evidence="2">Liver</tissue>
    </source>
</reference>
<feature type="region of interest" description="Disordered" evidence="1">
    <location>
        <begin position="44"/>
        <end position="85"/>
    </location>
</feature>
<sequence length="109" mass="12028">MNVRTLNCNDKPSLPHILFATMEMEQINTDNLSKTELQRALQGEATECRKDGHKSGPPGSPPSFGGSQKDADHLREAGKEGPEEVQVDLEEYVEKEEVLATGSELQHPE</sequence>
<dbReference type="EMBL" id="JANPWB010000012">
    <property type="protein sequence ID" value="KAJ1118173.1"/>
    <property type="molecule type" value="Genomic_DNA"/>
</dbReference>
<feature type="compositionally biased region" description="Basic and acidic residues" evidence="1">
    <location>
        <begin position="69"/>
        <end position="82"/>
    </location>
</feature>
<evidence type="ECO:0000256" key="1">
    <source>
        <dbReference type="SAM" id="MobiDB-lite"/>
    </source>
</evidence>